<dbReference type="Proteomes" id="UP001318040">
    <property type="component" value="Chromosome 30"/>
</dbReference>
<evidence type="ECO:0000313" key="8">
    <source>
        <dbReference type="RefSeq" id="XP_032819485.1"/>
    </source>
</evidence>
<evidence type="ECO:0000256" key="5">
    <source>
        <dbReference type="ARBA" id="ARBA00022737"/>
    </source>
</evidence>
<dbReference type="InterPro" id="IPR001611">
    <property type="entry name" value="Leu-rich_rpt"/>
</dbReference>
<gene>
    <name evidence="8" type="primary">LOC116947628</name>
</gene>
<comment type="subcellular location">
    <subcellularLocation>
        <location evidence="1">Cytoplasm</location>
    </subcellularLocation>
</comment>
<accession>A0AAJ7X335</accession>
<name>A0AAJ7X335_PETMA</name>
<dbReference type="Pfam" id="PF14580">
    <property type="entry name" value="LRR_9"/>
    <property type="match status" value="1"/>
</dbReference>
<dbReference type="PANTHER" id="PTHR46545:SF1">
    <property type="entry name" value="LEUCINE-RICH REPEAT-CONTAINING PROTEIN 51"/>
    <property type="match status" value="1"/>
</dbReference>
<evidence type="ECO:0000256" key="1">
    <source>
        <dbReference type="ARBA" id="ARBA00004496"/>
    </source>
</evidence>
<evidence type="ECO:0000256" key="2">
    <source>
        <dbReference type="ARBA" id="ARBA00014223"/>
    </source>
</evidence>
<dbReference type="GO" id="GO:0005737">
    <property type="term" value="C:cytoplasm"/>
    <property type="evidence" value="ECO:0007669"/>
    <property type="project" value="UniProtKB-SubCell"/>
</dbReference>
<feature type="region of interest" description="Disordered" evidence="6">
    <location>
        <begin position="1"/>
        <end position="21"/>
    </location>
</feature>
<evidence type="ECO:0000256" key="4">
    <source>
        <dbReference type="ARBA" id="ARBA00022614"/>
    </source>
</evidence>
<dbReference type="SUPFAM" id="SSF52058">
    <property type="entry name" value="L domain-like"/>
    <property type="match status" value="1"/>
</dbReference>
<dbReference type="GeneID" id="116947628"/>
<dbReference type="InterPro" id="IPR032675">
    <property type="entry name" value="LRR_dom_sf"/>
</dbReference>
<evidence type="ECO:0000313" key="7">
    <source>
        <dbReference type="Proteomes" id="UP001318040"/>
    </source>
</evidence>
<keyword evidence="7" id="KW-1185">Reference proteome</keyword>
<keyword evidence="3" id="KW-0963">Cytoplasm</keyword>
<evidence type="ECO:0000256" key="6">
    <source>
        <dbReference type="SAM" id="MobiDB-lite"/>
    </source>
</evidence>
<feature type="compositionally biased region" description="Polar residues" evidence="6">
    <location>
        <begin position="8"/>
        <end position="21"/>
    </location>
</feature>
<protein>
    <recommendedName>
        <fullName evidence="2">Leucine-rich repeat-containing protein 51</fullName>
    </recommendedName>
</protein>
<sequence>MSDAMSAAATTQRGKGTQSASGATLDFSFRCITAMEDLLTEDPRSMPAEAKARNANAVKAPSQHKTEDAIMAASGTTSMHVAKVVPLGLLGYASVAPSTDTAQSEHKYDVTALRLNNNALTNLEGFWETTAALIQQPSALAWIDLSFNQLSDIPQVLCELQELRVLYLHGNTVSRLSNVSTLVPLRHLRSLTLHGNPIETENHYRYYVLSALPSLKSLDFSAVTNQDRQTAVIWSMNRARHSKRKLRDQQD</sequence>
<organism evidence="7 8">
    <name type="scientific">Petromyzon marinus</name>
    <name type="common">Sea lamprey</name>
    <dbReference type="NCBI Taxonomy" id="7757"/>
    <lineage>
        <taxon>Eukaryota</taxon>
        <taxon>Metazoa</taxon>
        <taxon>Chordata</taxon>
        <taxon>Craniata</taxon>
        <taxon>Vertebrata</taxon>
        <taxon>Cyclostomata</taxon>
        <taxon>Hyperoartia</taxon>
        <taxon>Petromyzontiformes</taxon>
        <taxon>Petromyzontidae</taxon>
        <taxon>Petromyzon</taxon>
    </lineage>
</organism>
<dbReference type="RefSeq" id="XP_032819485.1">
    <property type="nucleotide sequence ID" value="XM_032963594.1"/>
</dbReference>
<dbReference type="Gene3D" id="3.80.10.10">
    <property type="entry name" value="Ribonuclease Inhibitor"/>
    <property type="match status" value="1"/>
</dbReference>
<dbReference type="KEGG" id="pmrn:116947628"/>
<proteinExistence type="predicted"/>
<keyword evidence="4" id="KW-0433">Leucine-rich repeat</keyword>
<dbReference type="AlphaFoldDB" id="A0AAJ7X335"/>
<reference evidence="8" key="1">
    <citation type="submission" date="2025-08" db="UniProtKB">
        <authorList>
            <consortium name="RefSeq"/>
        </authorList>
    </citation>
    <scope>IDENTIFICATION</scope>
    <source>
        <tissue evidence="8">Sperm</tissue>
    </source>
</reference>
<dbReference type="PROSITE" id="PS51450">
    <property type="entry name" value="LRR"/>
    <property type="match status" value="1"/>
</dbReference>
<evidence type="ECO:0000256" key="3">
    <source>
        <dbReference type="ARBA" id="ARBA00022490"/>
    </source>
</evidence>
<keyword evidence="5" id="KW-0677">Repeat</keyword>
<dbReference type="PANTHER" id="PTHR46545">
    <property type="entry name" value="LEUCINE-RICH REPEAT-CONTAINING PROTEIN 51"/>
    <property type="match status" value="1"/>
</dbReference>